<dbReference type="STRING" id="229535.A0A0M8NWK2"/>
<proteinExistence type="predicted"/>
<keyword evidence="1" id="KW-0812">Transmembrane</keyword>
<evidence type="ECO:0000313" key="2">
    <source>
        <dbReference type="EMBL" id="KOS36354.1"/>
    </source>
</evidence>
<evidence type="ECO:0000256" key="1">
    <source>
        <dbReference type="SAM" id="Phobius"/>
    </source>
</evidence>
<organism evidence="2 3">
    <name type="scientific">Penicillium nordicum</name>
    <dbReference type="NCBI Taxonomy" id="229535"/>
    <lineage>
        <taxon>Eukaryota</taxon>
        <taxon>Fungi</taxon>
        <taxon>Dikarya</taxon>
        <taxon>Ascomycota</taxon>
        <taxon>Pezizomycotina</taxon>
        <taxon>Eurotiomycetes</taxon>
        <taxon>Eurotiomycetidae</taxon>
        <taxon>Eurotiales</taxon>
        <taxon>Aspergillaceae</taxon>
        <taxon>Penicillium</taxon>
    </lineage>
</organism>
<dbReference type="AlphaFoldDB" id="A0A0M8NWK2"/>
<protein>
    <submittedName>
        <fullName evidence="2">Uncharacterized protein</fullName>
    </submittedName>
</protein>
<dbReference type="EMBL" id="LHQQ01000481">
    <property type="protein sequence ID" value="KOS36354.1"/>
    <property type="molecule type" value="Genomic_DNA"/>
</dbReference>
<reference evidence="2 3" key="1">
    <citation type="submission" date="2015-08" db="EMBL/GenBank/DDBJ databases">
        <title>Genome sequencing of Penicillium nordicum.</title>
        <authorList>
            <person name="Nguyen H.D."/>
            <person name="Seifert K.A."/>
        </authorList>
    </citation>
    <scope>NUCLEOTIDE SEQUENCE [LARGE SCALE GENOMIC DNA]</scope>
    <source>
        <strain evidence="2 3">DAOMC 185683</strain>
    </source>
</reference>
<evidence type="ECO:0000313" key="3">
    <source>
        <dbReference type="Proteomes" id="UP000037696"/>
    </source>
</evidence>
<accession>A0A0M8NWK2</accession>
<feature type="transmembrane region" description="Helical" evidence="1">
    <location>
        <begin position="94"/>
        <end position="114"/>
    </location>
</feature>
<name>A0A0M8NWK2_9EURO</name>
<dbReference type="Proteomes" id="UP000037696">
    <property type="component" value="Unassembled WGS sequence"/>
</dbReference>
<sequence>MRNMLSVFTLNLPDAFWRSRLQSKRDLFFEVDLLENETDPVDWQVLWLGLMDLLCAKWYNSSGLTHRERLVGLIKGIIANFNKFERDILLGDIITGYLVLSCFGISSYGTLVHAQRRKIKCKERVVKGTLGLTMFQMLNKQSPMHACLPFVCLLQTEPFVCYLIEQCLDGFIGVYRPLHF</sequence>
<keyword evidence="1" id="KW-0472">Membrane</keyword>
<keyword evidence="1" id="KW-1133">Transmembrane helix</keyword>
<dbReference type="OrthoDB" id="4369389at2759"/>
<gene>
    <name evidence="2" type="ORF">ACN38_g12913</name>
</gene>
<comment type="caution">
    <text evidence="2">The sequence shown here is derived from an EMBL/GenBank/DDBJ whole genome shotgun (WGS) entry which is preliminary data.</text>
</comment>
<keyword evidence="3" id="KW-1185">Reference proteome</keyword>